<dbReference type="SUPFAM" id="SSF51306">
    <property type="entry name" value="LexA/Signal peptidase"/>
    <property type="match status" value="1"/>
</dbReference>
<accession>V4QFZ4</accession>
<dbReference type="InterPro" id="IPR036286">
    <property type="entry name" value="LexA/Signal_pep-like_sf"/>
</dbReference>
<evidence type="ECO:0000313" key="3">
    <source>
        <dbReference type="Proteomes" id="UP000017822"/>
    </source>
</evidence>
<dbReference type="PATRIC" id="fig|1263865.4.peg.2695"/>
<protein>
    <recommendedName>
        <fullName evidence="1">Peptidase S24/S26A/S26B/S26C domain-containing protein</fullName>
    </recommendedName>
</protein>
<sequence length="148" mass="16274">MHPVDSISILGPVAPSPTTIPFFLPTVPAGFPSPAQDHIEQRVSLDELFQLHRPQIYLAQVSGHSLTGLGILDGDLVLIDKALQPRREDVVIACLNGDPLIKIFDIEQQQVVLRSANPAYPPRYVLEGEELQIWGVYVGLCRQGRNCG</sequence>
<reference evidence="2 3" key="1">
    <citation type="submission" date="2013-07" db="EMBL/GenBank/DDBJ databases">
        <authorList>
            <person name="Schaap P.J."/>
            <person name="Mehboob F."/>
            <person name="Oosterkamp M.J."/>
            <person name="de Vos W.M."/>
            <person name="Stams A.J.M."/>
            <person name="Koehorst J.J."/>
        </authorList>
    </citation>
    <scope>NUCLEOTIDE SEQUENCE [LARGE SCALE GENOMIC DNA]</scope>
    <source>
        <strain evidence="2 3">AW-1</strain>
    </source>
</reference>
<dbReference type="InterPro" id="IPR015927">
    <property type="entry name" value="Peptidase_S24_S26A/B/C"/>
</dbReference>
<evidence type="ECO:0000259" key="1">
    <source>
        <dbReference type="Pfam" id="PF00717"/>
    </source>
</evidence>
<dbReference type="Proteomes" id="UP000017822">
    <property type="component" value="Unassembled WGS sequence"/>
</dbReference>
<name>V4QFZ4_STUCH</name>
<dbReference type="EMBL" id="AOFQ01000044">
    <property type="protein sequence ID" value="ESQ98798.1"/>
    <property type="molecule type" value="Genomic_DNA"/>
</dbReference>
<dbReference type="InterPro" id="IPR039418">
    <property type="entry name" value="LexA-like"/>
</dbReference>
<proteinExistence type="predicted"/>
<dbReference type="InterPro" id="IPR050077">
    <property type="entry name" value="LexA_repressor"/>
</dbReference>
<dbReference type="AlphaFoldDB" id="V4QFZ4"/>
<dbReference type="PANTHER" id="PTHR33516">
    <property type="entry name" value="LEXA REPRESSOR"/>
    <property type="match status" value="1"/>
</dbReference>
<comment type="caution">
    <text evidence="2">The sequence shown here is derived from an EMBL/GenBank/DDBJ whole genome shotgun (WGS) entry which is preliminary data.</text>
</comment>
<dbReference type="Pfam" id="PF00717">
    <property type="entry name" value="Peptidase_S24"/>
    <property type="match status" value="1"/>
</dbReference>
<organism evidence="2 3">
    <name type="scientific">Stutzerimonas chloritidismutans AW-1</name>
    <dbReference type="NCBI Taxonomy" id="1263865"/>
    <lineage>
        <taxon>Bacteria</taxon>
        <taxon>Pseudomonadati</taxon>
        <taxon>Pseudomonadota</taxon>
        <taxon>Gammaproteobacteria</taxon>
        <taxon>Pseudomonadales</taxon>
        <taxon>Pseudomonadaceae</taxon>
        <taxon>Stutzerimonas</taxon>
    </lineage>
</organism>
<dbReference type="CDD" id="cd06529">
    <property type="entry name" value="S24_LexA-like"/>
    <property type="match status" value="1"/>
</dbReference>
<evidence type="ECO:0000313" key="2">
    <source>
        <dbReference type="EMBL" id="ESQ98798.1"/>
    </source>
</evidence>
<gene>
    <name evidence="2" type="ORF">F753_14015</name>
</gene>
<dbReference type="Gene3D" id="2.10.109.10">
    <property type="entry name" value="Umud Fragment, subunit A"/>
    <property type="match status" value="1"/>
</dbReference>
<dbReference type="PANTHER" id="PTHR33516:SF2">
    <property type="entry name" value="LEXA REPRESSOR-RELATED"/>
    <property type="match status" value="1"/>
</dbReference>
<feature type="domain" description="Peptidase S24/S26A/S26B/S26C" evidence="1">
    <location>
        <begin position="26"/>
        <end position="138"/>
    </location>
</feature>